<comment type="similarity">
    <text evidence="3">Belongs to the glycosyltransferase 2 family. OpgH subfamily.</text>
</comment>
<evidence type="ECO:0000256" key="3">
    <source>
        <dbReference type="ARBA" id="ARBA00009337"/>
    </source>
</evidence>
<keyword evidence="10 12" id="KW-1133">Transmembrane helix</keyword>
<dbReference type="SUPFAM" id="SSF53448">
    <property type="entry name" value="Nucleotide-diphospho-sugar transferases"/>
    <property type="match status" value="1"/>
</dbReference>
<proteinExistence type="inferred from homology"/>
<gene>
    <name evidence="14" type="primary">mdoH</name>
    <name evidence="14" type="ORF">RS130_05455</name>
</gene>
<evidence type="ECO:0000256" key="6">
    <source>
        <dbReference type="ARBA" id="ARBA00022519"/>
    </source>
</evidence>
<feature type="transmembrane region" description="Helical" evidence="12">
    <location>
        <begin position="44"/>
        <end position="67"/>
    </location>
</feature>
<dbReference type="Pfam" id="PF13632">
    <property type="entry name" value="Glyco_trans_2_3"/>
    <property type="match status" value="1"/>
</dbReference>
<feature type="transmembrane region" description="Helical" evidence="12">
    <location>
        <begin position="445"/>
        <end position="469"/>
    </location>
</feature>
<evidence type="ECO:0000256" key="4">
    <source>
        <dbReference type="ARBA" id="ARBA00020585"/>
    </source>
</evidence>
<reference evidence="14 15" key="1">
    <citation type="submission" date="2023-10" db="EMBL/GenBank/DDBJ databases">
        <title>Glaciecola aquimarina strain GGW-M5 nov., isolated from a coastal seawater.</title>
        <authorList>
            <person name="Bayburt H."/>
            <person name="Kim J.M."/>
            <person name="Choi B.J."/>
            <person name="Jeon C.O."/>
        </authorList>
    </citation>
    <scope>NUCLEOTIDE SEQUENCE [LARGE SCALE GENOMIC DNA]</scope>
    <source>
        <strain evidence="14 15">KCTC 32108</strain>
    </source>
</reference>
<evidence type="ECO:0000256" key="7">
    <source>
        <dbReference type="ARBA" id="ARBA00022676"/>
    </source>
</evidence>
<feature type="transmembrane region" description="Helical" evidence="12">
    <location>
        <begin position="559"/>
        <end position="580"/>
    </location>
</feature>
<dbReference type="NCBIfam" id="NF003962">
    <property type="entry name" value="PRK05454.2-5"/>
    <property type="match status" value="1"/>
</dbReference>
<evidence type="ECO:0000256" key="1">
    <source>
        <dbReference type="ARBA" id="ARBA00004429"/>
    </source>
</evidence>
<evidence type="ECO:0000256" key="2">
    <source>
        <dbReference type="ARBA" id="ARBA00005001"/>
    </source>
</evidence>
<name>A0ABU3STV3_9ALTE</name>
<dbReference type="NCBIfam" id="NF003958">
    <property type="entry name" value="PRK05454.2-1"/>
    <property type="match status" value="1"/>
</dbReference>
<dbReference type="PANTHER" id="PTHR43867:SF5">
    <property type="entry name" value="GLUCANS BIOSYNTHESIS GLUCOSYLTRANSFERASE H"/>
    <property type="match status" value="1"/>
</dbReference>
<organism evidence="14 15">
    <name type="scientific">Paraglaciecola aquimarina</name>
    <dbReference type="NCBI Taxonomy" id="1235557"/>
    <lineage>
        <taxon>Bacteria</taxon>
        <taxon>Pseudomonadati</taxon>
        <taxon>Pseudomonadota</taxon>
        <taxon>Gammaproteobacteria</taxon>
        <taxon>Alteromonadales</taxon>
        <taxon>Alteromonadaceae</taxon>
        <taxon>Paraglaciecola</taxon>
    </lineage>
</organism>
<comment type="caution">
    <text evidence="14">The sequence shown here is derived from an EMBL/GenBank/DDBJ whole genome shotgun (WGS) entry which is preliminary data.</text>
</comment>
<dbReference type="EMBL" id="JAWDIO010000002">
    <property type="protein sequence ID" value="MDU0353445.1"/>
    <property type="molecule type" value="Genomic_DNA"/>
</dbReference>
<evidence type="ECO:0000256" key="11">
    <source>
        <dbReference type="ARBA" id="ARBA00023136"/>
    </source>
</evidence>
<evidence type="ECO:0000313" key="15">
    <source>
        <dbReference type="Proteomes" id="UP001247805"/>
    </source>
</evidence>
<sequence>MAISMDQIVKQNQGVPAESPLHMPAQDFSTKPSASHKGQGWKQLIARLITFGGALALTVYATHQMILIVSQDQVTALQWVMVGLFTLTFVWIALAAGSAVSGFIFSGRKGEASVQDLSAKKTVLLMPVYNEDPSETCAALYSMAKELVANDLAEQFEIFIISDSNDPDVWVKETAAVSQLKQALAGEMNVWYRRRHDNKAKKAGNVHEFVSRWGARYDYMLVLDADSLLSADTLKTLMLEMASDDHAGIIQTLPSLYRGDTLFARLQQFAGTVYGPIVARGVAAWQGNDGNYWGHNAIIRVQAFAESAGLPAIGGVKPFKGDILSHDFVEAALMRRAGWSVRMLPVLKGSWEESPPSLSDVATRDRRWAQGNIQHLAVLKAKGLRWPNRSHMLTGVMGYMASPIWFALILTGIVMSIQIHYMNIEYFSDQPSLYPQWPVFDSERMVALFVFTMGVLLLPKVLGLIKAFFHRSLRQPLGIIRMTLGAIVEMFFSILYAPIFMLIHSQHIFDIFRGRDSGWATQQRQHNGTPWKDLVRQHFWHTMIGVGLTIVLYQYSPTLLIWLSPTLIGLMFSIPLSALSGSKSLAKGLRFIGILNIPEEVSTLKIITQRDQFAEELREHLQSVTIGTFIDNATYQDGHFNLLSKPPKPRRGHPEVNSLIANYKIKEANDVGEALSWMTKQEKLAVFSDKDIFMELKNLKHS</sequence>
<feature type="domain" description="Glycosyltransferase 2-like" evidence="13">
    <location>
        <begin position="221"/>
        <end position="417"/>
    </location>
</feature>
<keyword evidence="11 12" id="KW-0472">Membrane</keyword>
<keyword evidence="7 14" id="KW-0328">Glycosyltransferase</keyword>
<dbReference type="Proteomes" id="UP001247805">
    <property type="component" value="Unassembled WGS sequence"/>
</dbReference>
<keyword evidence="5" id="KW-1003">Cell membrane</keyword>
<dbReference type="InterPro" id="IPR029044">
    <property type="entry name" value="Nucleotide-diphossugar_trans"/>
</dbReference>
<evidence type="ECO:0000256" key="5">
    <source>
        <dbReference type="ARBA" id="ARBA00022475"/>
    </source>
</evidence>
<evidence type="ECO:0000256" key="8">
    <source>
        <dbReference type="ARBA" id="ARBA00022679"/>
    </source>
</evidence>
<evidence type="ECO:0000256" key="12">
    <source>
        <dbReference type="SAM" id="Phobius"/>
    </source>
</evidence>
<evidence type="ECO:0000259" key="13">
    <source>
        <dbReference type="Pfam" id="PF13632"/>
    </source>
</evidence>
<comment type="subcellular location">
    <subcellularLocation>
        <location evidence="1">Cell inner membrane</location>
        <topology evidence="1">Multi-pass membrane protein</topology>
    </subcellularLocation>
</comment>
<dbReference type="PANTHER" id="PTHR43867">
    <property type="entry name" value="CELLULOSE SYNTHASE CATALYTIC SUBUNIT A [UDP-FORMING]"/>
    <property type="match status" value="1"/>
</dbReference>
<feature type="transmembrane region" description="Helical" evidence="12">
    <location>
        <begin position="79"/>
        <end position="105"/>
    </location>
</feature>
<keyword evidence="6" id="KW-0997">Cell inner membrane</keyword>
<keyword evidence="8 14" id="KW-0808">Transferase</keyword>
<protein>
    <recommendedName>
        <fullName evidence="4">Glucans biosynthesis glucosyltransferase H</fullName>
    </recommendedName>
</protein>
<feature type="transmembrane region" description="Helical" evidence="12">
    <location>
        <begin position="396"/>
        <end position="421"/>
    </location>
</feature>
<comment type="pathway">
    <text evidence="2">Glycan metabolism; osmoregulated periplasmic glucan (OPG) biosynthesis.</text>
</comment>
<keyword evidence="15" id="KW-1185">Reference proteome</keyword>
<dbReference type="InterPro" id="IPR001173">
    <property type="entry name" value="Glyco_trans_2-like"/>
</dbReference>
<keyword evidence="9 12" id="KW-0812">Transmembrane</keyword>
<evidence type="ECO:0000256" key="9">
    <source>
        <dbReference type="ARBA" id="ARBA00022692"/>
    </source>
</evidence>
<evidence type="ECO:0000256" key="10">
    <source>
        <dbReference type="ARBA" id="ARBA00022989"/>
    </source>
</evidence>
<dbReference type="InterPro" id="IPR050321">
    <property type="entry name" value="Glycosyltr_2/OpgH_subfam"/>
</dbReference>
<dbReference type="Gene3D" id="3.90.550.10">
    <property type="entry name" value="Spore Coat Polysaccharide Biosynthesis Protein SpsA, Chain A"/>
    <property type="match status" value="1"/>
</dbReference>
<accession>A0ABU3STV3</accession>
<dbReference type="RefSeq" id="WP_316025118.1">
    <property type="nucleotide sequence ID" value="NZ_JAWDIO010000002.1"/>
</dbReference>
<dbReference type="CDD" id="cd04191">
    <property type="entry name" value="Glucan_BSP_MdoH"/>
    <property type="match status" value="1"/>
</dbReference>
<dbReference type="GO" id="GO:0016757">
    <property type="term" value="F:glycosyltransferase activity"/>
    <property type="evidence" value="ECO:0007669"/>
    <property type="project" value="UniProtKB-KW"/>
</dbReference>
<evidence type="ECO:0000313" key="14">
    <source>
        <dbReference type="EMBL" id="MDU0353445.1"/>
    </source>
</evidence>
<feature type="transmembrane region" description="Helical" evidence="12">
    <location>
        <begin position="481"/>
        <end position="503"/>
    </location>
</feature>